<dbReference type="EMBL" id="CAJVPQ010000538">
    <property type="protein sequence ID" value="CAG8490569.1"/>
    <property type="molecule type" value="Genomic_DNA"/>
</dbReference>
<dbReference type="Gene3D" id="1.10.1280.10">
    <property type="entry name" value="Di-copper center containing domain from catechol oxidase"/>
    <property type="match status" value="1"/>
</dbReference>
<sequence>MLNFRRQKSRSSEREHVIVKPFKTIEVRLPIEVLMSQPKYKKRRDLFLQGFSAVQQRNADDPTSFYAVAGIHGLPYLPYDILPGEKEPLTDYKGEKNRWGGYCHHGDILFPTWHRPYILLLEMLIHDAAEEMIRDNPDLYPPDNNETKEYTKELEKLRFPYWDWASPSTIFQGLPSVLFDEYVHVDNPTLQNIKIRNPLRAYTLPVNLGSLTLVGDVSNPTQRPYHPDGSVTPYTPAGYATVRHPSNKYITDEDATHLNVVTFCNSVFRPSLYQTFLVDKWRHFSNHGVHPDQEDEKNGHYSSIEIAHDAVHEAIGGNGGHMAYPDISAFDPIFFLHHCNVDRLLAIWQACHPDAWIEGYEFSAGTFTDDPNKKINENTNLTPFRKTADEYWTSKTVREIMKLGYTYPELPEGNEISPHQLLVETIKYYHPNEYLRYHWKLNLTVKKHKVGSPFQIRVFLDLPTASASTPKSSPNFAGLVSVFARGKETRCANCKVNPESLVNGHVDLTVCMQRLFINLNVKIEDDGSVLPNLLPNQITLIAVGKDGSDMKLEEAGLVSANYVAIDEFNNEQPEQWKVVYKNKIYPKTP</sequence>
<keyword evidence="7" id="KW-0503">Monooxygenase</keyword>
<evidence type="ECO:0000313" key="13">
    <source>
        <dbReference type="Proteomes" id="UP000789570"/>
    </source>
</evidence>
<comment type="similarity">
    <text evidence="2">Belongs to the tyrosinase family.</text>
</comment>
<dbReference type="Pfam" id="PF00264">
    <property type="entry name" value="Tyrosinase"/>
    <property type="match status" value="1"/>
</dbReference>
<dbReference type="InterPro" id="IPR002227">
    <property type="entry name" value="Tyrosinase_Cu-bd"/>
</dbReference>
<dbReference type="GO" id="GO:0042438">
    <property type="term" value="P:melanin biosynthetic process"/>
    <property type="evidence" value="ECO:0007669"/>
    <property type="project" value="UniProtKB-KW"/>
</dbReference>
<dbReference type="GO" id="GO:0004503">
    <property type="term" value="F:tyrosinase activity"/>
    <property type="evidence" value="ECO:0007669"/>
    <property type="project" value="UniProtKB-EC"/>
</dbReference>
<evidence type="ECO:0000313" key="12">
    <source>
        <dbReference type="EMBL" id="CAG8490569.1"/>
    </source>
</evidence>
<evidence type="ECO:0000256" key="4">
    <source>
        <dbReference type="ARBA" id="ARBA00022723"/>
    </source>
</evidence>
<keyword evidence="8" id="KW-0470">Melanin biosynthesis</keyword>
<dbReference type="Proteomes" id="UP000789570">
    <property type="component" value="Unassembled WGS sequence"/>
</dbReference>
<dbReference type="EC" id="1.14.18.1" evidence="3"/>
<dbReference type="PANTHER" id="PTHR11474:SF76">
    <property type="entry name" value="SHKT DOMAIN-CONTAINING PROTEIN"/>
    <property type="match status" value="1"/>
</dbReference>
<dbReference type="PANTHER" id="PTHR11474">
    <property type="entry name" value="TYROSINASE FAMILY MEMBER"/>
    <property type="match status" value="1"/>
</dbReference>
<dbReference type="InterPro" id="IPR050316">
    <property type="entry name" value="Tyrosinase/Hemocyanin"/>
</dbReference>
<evidence type="ECO:0000256" key="10">
    <source>
        <dbReference type="ARBA" id="ARBA00048881"/>
    </source>
</evidence>
<evidence type="ECO:0000256" key="9">
    <source>
        <dbReference type="ARBA" id="ARBA00048233"/>
    </source>
</evidence>
<feature type="domain" description="Tyrosinase copper-binding" evidence="11">
    <location>
        <begin position="331"/>
        <end position="342"/>
    </location>
</feature>
<gene>
    <name evidence="12" type="ORF">FCALED_LOCUS3189</name>
</gene>
<dbReference type="AlphaFoldDB" id="A0A9N8WNI7"/>
<dbReference type="PROSITE" id="PS00498">
    <property type="entry name" value="TYROSINASE_2"/>
    <property type="match status" value="1"/>
</dbReference>
<accession>A0A9N8WNI7</accession>
<protein>
    <recommendedName>
        <fullName evidence="3">tyrosinase</fullName>
        <ecNumber evidence="3">1.14.18.1</ecNumber>
    </recommendedName>
</protein>
<comment type="cofactor">
    <cofactor evidence="1">
        <name>Cu(2+)</name>
        <dbReference type="ChEBI" id="CHEBI:29036"/>
    </cofactor>
</comment>
<evidence type="ECO:0000256" key="2">
    <source>
        <dbReference type="ARBA" id="ARBA00009928"/>
    </source>
</evidence>
<evidence type="ECO:0000256" key="3">
    <source>
        <dbReference type="ARBA" id="ARBA00011906"/>
    </source>
</evidence>
<evidence type="ECO:0000256" key="6">
    <source>
        <dbReference type="ARBA" id="ARBA00023008"/>
    </source>
</evidence>
<keyword evidence="5" id="KW-0560">Oxidoreductase</keyword>
<name>A0A9N8WNI7_9GLOM</name>
<comment type="catalytic activity">
    <reaction evidence="10">
        <text>L-tyrosine + O2 = L-dopaquinone + H2O</text>
        <dbReference type="Rhea" id="RHEA:18117"/>
        <dbReference type="ChEBI" id="CHEBI:15377"/>
        <dbReference type="ChEBI" id="CHEBI:15379"/>
        <dbReference type="ChEBI" id="CHEBI:57924"/>
        <dbReference type="ChEBI" id="CHEBI:58315"/>
        <dbReference type="EC" id="1.14.18.1"/>
    </reaction>
</comment>
<keyword evidence="13" id="KW-1185">Reference proteome</keyword>
<dbReference type="InterPro" id="IPR041640">
    <property type="entry name" value="Tyrosinase_C"/>
</dbReference>
<dbReference type="OrthoDB" id="2329482at2759"/>
<evidence type="ECO:0000256" key="5">
    <source>
        <dbReference type="ARBA" id="ARBA00023002"/>
    </source>
</evidence>
<proteinExistence type="inferred from homology"/>
<evidence type="ECO:0000256" key="8">
    <source>
        <dbReference type="ARBA" id="ARBA00023101"/>
    </source>
</evidence>
<dbReference type="Gene3D" id="2.60.310.20">
    <property type="match status" value="1"/>
</dbReference>
<dbReference type="PRINTS" id="PR00092">
    <property type="entry name" value="TYROSINASE"/>
</dbReference>
<dbReference type="Pfam" id="PF18132">
    <property type="entry name" value="Tyrosinase_C"/>
    <property type="match status" value="1"/>
</dbReference>
<keyword evidence="6" id="KW-0186">Copper</keyword>
<dbReference type="SUPFAM" id="SSF48056">
    <property type="entry name" value="Di-copper centre-containing domain"/>
    <property type="match status" value="1"/>
</dbReference>
<dbReference type="InterPro" id="IPR008922">
    <property type="entry name" value="Di-copper_centre_dom_sf"/>
</dbReference>
<evidence type="ECO:0000256" key="1">
    <source>
        <dbReference type="ARBA" id="ARBA00001973"/>
    </source>
</evidence>
<dbReference type="GO" id="GO:0046872">
    <property type="term" value="F:metal ion binding"/>
    <property type="evidence" value="ECO:0007669"/>
    <property type="project" value="UniProtKB-KW"/>
</dbReference>
<comment type="caution">
    <text evidence="12">The sequence shown here is derived from an EMBL/GenBank/DDBJ whole genome shotgun (WGS) entry which is preliminary data.</text>
</comment>
<reference evidence="12" key="1">
    <citation type="submission" date="2021-06" db="EMBL/GenBank/DDBJ databases">
        <authorList>
            <person name="Kallberg Y."/>
            <person name="Tangrot J."/>
            <person name="Rosling A."/>
        </authorList>
    </citation>
    <scope>NUCLEOTIDE SEQUENCE</scope>
    <source>
        <strain evidence="12">UK204</strain>
    </source>
</reference>
<comment type="catalytic activity">
    <reaction evidence="9">
        <text>2 L-dopa + O2 = 2 L-dopaquinone + 2 H2O</text>
        <dbReference type="Rhea" id="RHEA:34287"/>
        <dbReference type="ChEBI" id="CHEBI:15377"/>
        <dbReference type="ChEBI" id="CHEBI:15379"/>
        <dbReference type="ChEBI" id="CHEBI:57504"/>
        <dbReference type="ChEBI" id="CHEBI:57924"/>
        <dbReference type="EC" id="1.14.18.1"/>
    </reaction>
</comment>
<evidence type="ECO:0000259" key="11">
    <source>
        <dbReference type="PROSITE" id="PS00498"/>
    </source>
</evidence>
<evidence type="ECO:0000256" key="7">
    <source>
        <dbReference type="ARBA" id="ARBA00023033"/>
    </source>
</evidence>
<organism evidence="12 13">
    <name type="scientific">Funneliformis caledonium</name>
    <dbReference type="NCBI Taxonomy" id="1117310"/>
    <lineage>
        <taxon>Eukaryota</taxon>
        <taxon>Fungi</taxon>
        <taxon>Fungi incertae sedis</taxon>
        <taxon>Mucoromycota</taxon>
        <taxon>Glomeromycotina</taxon>
        <taxon>Glomeromycetes</taxon>
        <taxon>Glomerales</taxon>
        <taxon>Glomeraceae</taxon>
        <taxon>Funneliformis</taxon>
    </lineage>
</organism>
<keyword evidence="4" id="KW-0479">Metal-binding</keyword>